<keyword evidence="1" id="KW-0547">Nucleotide-binding</keyword>
<dbReference type="EMBL" id="CP171853">
    <property type="protein sequence ID" value="XKM40358.1"/>
    <property type="molecule type" value="Genomic_DNA"/>
</dbReference>
<accession>A0ACD5EMH8</accession>
<dbReference type="Proteomes" id="UP000078465">
    <property type="component" value="Chromosome"/>
</dbReference>
<keyword evidence="1" id="KW-0067">ATP-binding</keyword>
<name>A0ACD5EMH8_9HYPH</name>
<reference evidence="1" key="1">
    <citation type="submission" date="2024-10" db="EMBL/GenBank/DDBJ databases">
        <title>Strain of Rhizobium-related bacteria isolated fromm roots of Vavilovia formosa.</title>
        <authorList>
            <person name="Kimeklis A."/>
            <person name="Afonin A."/>
        </authorList>
    </citation>
    <scope>NUCLEOTIDE SEQUENCE</scope>
    <source>
        <strain evidence="1">Vaf-46</strain>
    </source>
</reference>
<keyword evidence="1" id="KW-0347">Helicase</keyword>
<evidence type="ECO:0000313" key="2">
    <source>
        <dbReference type="Proteomes" id="UP000078465"/>
    </source>
</evidence>
<gene>
    <name evidence="1" type="ORF">A4U53_030990</name>
</gene>
<sequence>MPLRYMQREAVDSVFSYWSENDGNALVDMAGGSGKSLTMATLAYECVEQYQDMRVLNCAHREELVEGNFKGIHRHRAVR</sequence>
<organism evidence="1 2">
    <name type="scientific">Rhizobium ruizarguesonis</name>
    <dbReference type="NCBI Taxonomy" id="2081791"/>
    <lineage>
        <taxon>Bacteria</taxon>
        <taxon>Pseudomonadati</taxon>
        <taxon>Pseudomonadota</taxon>
        <taxon>Alphaproteobacteria</taxon>
        <taxon>Hyphomicrobiales</taxon>
        <taxon>Rhizobiaceae</taxon>
        <taxon>Rhizobium/Agrobacterium group</taxon>
        <taxon>Rhizobium</taxon>
    </lineage>
</organism>
<keyword evidence="1" id="KW-0378">Hydrolase</keyword>
<protein>
    <submittedName>
        <fullName evidence="1">DEAD/DEAH box helicase family protein</fullName>
    </submittedName>
</protein>
<evidence type="ECO:0000313" key="1">
    <source>
        <dbReference type="EMBL" id="XKM40358.1"/>
    </source>
</evidence>
<proteinExistence type="predicted"/>